<protein>
    <recommendedName>
        <fullName evidence="7">Spermidine/putrescine ABC transporter substrate-binding protein</fullName>
    </recommendedName>
</protein>
<keyword evidence="6" id="KW-1185">Reference proteome</keyword>
<proteinExistence type="predicted"/>
<name>A0ABR5A9N1_9BACL</name>
<evidence type="ECO:0000313" key="5">
    <source>
        <dbReference type="EMBL" id="KIL37719.1"/>
    </source>
</evidence>
<comment type="caution">
    <text evidence="5">The sequence shown here is derived from an EMBL/GenBank/DDBJ whole genome shotgun (WGS) entry which is preliminary data.</text>
</comment>
<dbReference type="PANTHER" id="PTHR30222:SF17">
    <property type="entry name" value="SPERMIDINE_PUTRESCINE-BINDING PERIPLASMIC PROTEIN"/>
    <property type="match status" value="1"/>
</dbReference>
<keyword evidence="3" id="KW-0732">Signal</keyword>
<dbReference type="EMBL" id="JXAL01000001">
    <property type="protein sequence ID" value="KIL37719.1"/>
    <property type="molecule type" value="Genomic_DNA"/>
</dbReference>
<evidence type="ECO:0008006" key="7">
    <source>
        <dbReference type="Google" id="ProtNLM"/>
    </source>
</evidence>
<sequence>MLTWEGYADPAFVKGFEDKFGVKVTATYFGSSDELVSKLKGGGGNVYDVISPSSDVAALLIRDGLVAPVNLDNVPNYANLASKLKDMDDVKKDGKVYGIPFTWGPDSLIYDADVIKTPPDSWNIFWDPQYKGKVSIWDDISNIYLIGQMMGLDKNDQSAVYNMTEEQLQEAKKKLIELKPQIRKYWASAGELNDLFANNEVVLAVGWPLTPTTVNATGRNLKETIPKEGITGWIDRLMIVDASKNKELAEKYINYVVDEQVQKLVADVTGYGVANSNAAKHMEPAQAQAIHIDDMDNYMTKINFWQEVKQRDLYNEIWNEVKAQ</sequence>
<evidence type="ECO:0000256" key="3">
    <source>
        <dbReference type="ARBA" id="ARBA00022729"/>
    </source>
</evidence>
<accession>A0ABR5A9N1</accession>
<dbReference type="InterPro" id="IPR006059">
    <property type="entry name" value="SBP"/>
</dbReference>
<dbReference type="InterPro" id="IPR001188">
    <property type="entry name" value="Sperm_putr-bd"/>
</dbReference>
<comment type="subcellular location">
    <subcellularLocation>
        <location evidence="1">Periplasm</location>
    </subcellularLocation>
</comment>
<evidence type="ECO:0000256" key="2">
    <source>
        <dbReference type="ARBA" id="ARBA00022448"/>
    </source>
</evidence>
<reference evidence="5 6" key="1">
    <citation type="submission" date="2014-12" db="EMBL/GenBank/DDBJ databases">
        <title>Draft genome sequence of Cohnella kolymensis strain B-2846.</title>
        <authorList>
            <person name="Karlyshev A.V."/>
            <person name="Kudryashova E.B."/>
        </authorList>
    </citation>
    <scope>NUCLEOTIDE SEQUENCE [LARGE SCALE GENOMIC DNA]</scope>
    <source>
        <strain evidence="5 6">VKM B-2846</strain>
    </source>
</reference>
<evidence type="ECO:0000313" key="6">
    <source>
        <dbReference type="Proteomes" id="UP000054526"/>
    </source>
</evidence>
<dbReference type="PRINTS" id="PR00909">
    <property type="entry name" value="SPERMDNBNDNG"/>
</dbReference>
<evidence type="ECO:0000256" key="4">
    <source>
        <dbReference type="ARBA" id="ARBA00022764"/>
    </source>
</evidence>
<dbReference type="Gene3D" id="3.40.190.10">
    <property type="entry name" value="Periplasmic binding protein-like II"/>
    <property type="match status" value="2"/>
</dbReference>
<gene>
    <name evidence="5" type="ORF">SD71_00810</name>
</gene>
<keyword evidence="2" id="KW-0813">Transport</keyword>
<dbReference type="SUPFAM" id="SSF53850">
    <property type="entry name" value="Periplasmic binding protein-like II"/>
    <property type="match status" value="1"/>
</dbReference>
<keyword evidence="4" id="KW-0574">Periplasm</keyword>
<dbReference type="Pfam" id="PF13416">
    <property type="entry name" value="SBP_bac_8"/>
    <property type="match status" value="1"/>
</dbReference>
<organism evidence="5 6">
    <name type="scientific">Cohnella kolymensis</name>
    <dbReference type="NCBI Taxonomy" id="1590652"/>
    <lineage>
        <taxon>Bacteria</taxon>
        <taxon>Bacillati</taxon>
        <taxon>Bacillota</taxon>
        <taxon>Bacilli</taxon>
        <taxon>Bacillales</taxon>
        <taxon>Paenibacillaceae</taxon>
        <taxon>Cohnella</taxon>
    </lineage>
</organism>
<dbReference type="Proteomes" id="UP000054526">
    <property type="component" value="Unassembled WGS sequence"/>
</dbReference>
<dbReference type="PANTHER" id="PTHR30222">
    <property type="entry name" value="SPERMIDINE/PUTRESCINE-BINDING PERIPLASMIC PROTEIN"/>
    <property type="match status" value="1"/>
</dbReference>
<evidence type="ECO:0000256" key="1">
    <source>
        <dbReference type="ARBA" id="ARBA00004418"/>
    </source>
</evidence>
<dbReference type="CDD" id="cd13588">
    <property type="entry name" value="PBP2_polyamine_1"/>
    <property type="match status" value="1"/>
</dbReference>